<dbReference type="Pfam" id="PF13489">
    <property type="entry name" value="Methyltransf_23"/>
    <property type="match status" value="1"/>
</dbReference>
<dbReference type="KEGG" id="tvo:TVG0920010"/>
<dbReference type="SUPFAM" id="SSF53335">
    <property type="entry name" value="S-adenosyl-L-methionine-dependent methyltransferases"/>
    <property type="match status" value="1"/>
</dbReference>
<sequence>MNMDRNGNSQETGYEQTHAERHKLMLRDIIKLAGSDKLVCNIGLSSFDKLAVNYLGDRYYCAVPNVEFLKSVDQLYISEQNIIYYDITKNNPEPNSKFDLVIISETLEHIFADDEIVMRSIANLLRPNGIIYLTVPNAARHINRIKLLFGKNIFWSKYDILNGGYGHIREYTVIEVKSMLEKYFDVRQIYGFNPYGSKLIRISLNLLPTSWRSTIVAIGMKRS</sequence>
<keyword evidence="2" id="KW-1185">Reference proteome</keyword>
<dbReference type="CDD" id="cd02440">
    <property type="entry name" value="AdoMet_MTases"/>
    <property type="match status" value="1"/>
</dbReference>
<gene>
    <name evidence="1" type="ORF">TVG0920010</name>
</gene>
<dbReference type="STRING" id="273116.gene:9381691"/>
<evidence type="ECO:0000313" key="2">
    <source>
        <dbReference type="Proteomes" id="UP000001017"/>
    </source>
</evidence>
<dbReference type="AlphaFoldDB" id="Q97AB1"/>
<dbReference type="eggNOG" id="arCOG07825">
    <property type="taxonomic scope" value="Archaea"/>
</dbReference>
<evidence type="ECO:0000313" key="1">
    <source>
        <dbReference type="EMBL" id="BAB60041.1"/>
    </source>
</evidence>
<dbReference type="PaxDb" id="273116-14325116"/>
<dbReference type="HOGENOM" id="CLU_1237980_0_0_2"/>
<organism evidence="1 2">
    <name type="scientific">Thermoplasma volcanium (strain ATCC 51530 / DSM 4299 / JCM 9571 / NBRC 15438 / GSS1)</name>
    <dbReference type="NCBI Taxonomy" id="273116"/>
    <lineage>
        <taxon>Archaea</taxon>
        <taxon>Methanobacteriati</taxon>
        <taxon>Thermoplasmatota</taxon>
        <taxon>Thermoplasmata</taxon>
        <taxon>Thermoplasmatales</taxon>
        <taxon>Thermoplasmataceae</taxon>
        <taxon>Thermoplasma</taxon>
    </lineage>
</organism>
<proteinExistence type="predicted"/>
<dbReference type="EMBL" id="BA000011">
    <property type="protein sequence ID" value="BAB60041.1"/>
    <property type="molecule type" value="Genomic_DNA"/>
</dbReference>
<dbReference type="Proteomes" id="UP000001017">
    <property type="component" value="Chromosome"/>
</dbReference>
<reference evidence="1 2" key="1">
    <citation type="journal article" date="1999" name="Proc. Jpn. Acad.">
        <title>Determination of the complete genomic DNA sequence of Thermoplasma volvanium GSS1.</title>
        <authorList>
            <person name="Kawashima T."/>
            <person name="Yamamoto Y."/>
            <person name="Aramaki H."/>
            <person name="Nunoshiba T."/>
            <person name="Kawamoto T."/>
            <person name="Watanabe K."/>
            <person name="Yamazaki M."/>
            <person name="Kanehori K."/>
            <person name="Amano N."/>
            <person name="Ohya Y."/>
            <person name="Makino K."/>
            <person name="Suzuki M."/>
        </authorList>
    </citation>
    <scope>NUCLEOTIDE SEQUENCE [LARGE SCALE GENOMIC DNA]</scope>
    <source>
        <strain evidence="2">ATCC 51530 / DSM 4299 / JCM 9571 / NBRC 15438 / GSS1</strain>
    </source>
</reference>
<dbReference type="Gene3D" id="3.40.50.150">
    <property type="entry name" value="Vaccinia Virus protein VP39"/>
    <property type="match status" value="1"/>
</dbReference>
<protein>
    <recommendedName>
        <fullName evidence="3">Methyltransferase type 11 domain-containing protein</fullName>
    </recommendedName>
</protein>
<reference evidence="1 2" key="2">
    <citation type="journal article" date="2000" name="Proc. Natl. Acad. Sci. U.S.A.">
        <title>Archaeal adaptation to higher temperatures revealed by genomic sequence of Thermoplasma volcanium.</title>
        <authorList>
            <person name="Kawashima T."/>
            <person name="Amano N."/>
            <person name="Koike H."/>
            <person name="Makino S."/>
            <person name="Higuchi S."/>
            <person name="Kawashima-Ohya Y."/>
            <person name="Watanabe K."/>
            <person name="Yamazaki M."/>
            <person name="Kanehori K."/>
            <person name="Kawamoto T."/>
            <person name="Nunoshiba T."/>
            <person name="Yamamoto Y."/>
            <person name="Aramaki H."/>
            <person name="Makino K."/>
            <person name="Suzuki M."/>
        </authorList>
    </citation>
    <scope>NUCLEOTIDE SEQUENCE [LARGE SCALE GENOMIC DNA]</scope>
    <source>
        <strain evidence="2">ATCC 51530 / DSM 4299 / JCM 9571 / NBRC 15438 / GSS1</strain>
    </source>
</reference>
<evidence type="ECO:0008006" key="3">
    <source>
        <dbReference type="Google" id="ProtNLM"/>
    </source>
</evidence>
<name>Q97AB1_THEVO</name>
<accession>Q97AB1</accession>
<dbReference type="InterPro" id="IPR029063">
    <property type="entry name" value="SAM-dependent_MTases_sf"/>
</dbReference>